<proteinExistence type="predicted"/>
<name>A0ABN8RJD5_9CNID</name>
<protein>
    <recommendedName>
        <fullName evidence="3">FBXO47 ARM repeats region domain-containing protein</fullName>
    </recommendedName>
</protein>
<sequence>MSVTMCHYMKSVKKSKTSKHGTSKTKAISTDKNPKSQFVYSRSPLGLFRLLPREMRFWIFGFTPPADLGQLSLSSRVFRDEIIEYIHDNEGLLIIVPRIHLNSDEESSQHFMTLETEYCCNHFNELGILVKRATCLLSTKERLKEVGIILDKLKDTHTKICTTLGSDIAYSCYGKFLHSFVAGWEDDEKFKAYLAIKGASCLDDRIRQVLRSTPGSQPWYERYIRVFCREIFLDKSSDLWEKGFWLSKILKPWPLVFQARLLYILYGPVNDDNGTIEWSIVESCPTYLGVEDAELKELADALKVLHVYSDNKDWNGDDFISVFEELTGTPTDWCMENVAKLLKLCGETVCFEVLGNKAINGRVHELSYLGYYLGQVLGQEDITHGKDTGVKSFTSTLQEVLRAMQSSKDQAALVSSLFNVWEENILSLGEGLQEDFDFDTPEEQEQVFAASLYIFSAGVAHVNLIGMGGKLAKDHKRDKIIEGDFVDVEKFSGGVDEFGERKGEGVYCYQNGDIYDGDWKKGMKHGYGLYTYASGKSIKGWFYKDRFIGSEPNEKLKKEMKKKMKTKPGAENDAPPLPPPASLVFSPPADDDNRSKPLVQIRTSTSHEDVSKDDSLLGDGDFRRVKSERRPKNYFRRNFKLPSKNEEKLERQRSLRLRQSIRAKWGLPEPSRKNPLLSAD</sequence>
<evidence type="ECO:0000259" key="3">
    <source>
        <dbReference type="Pfam" id="PF24467"/>
    </source>
</evidence>
<dbReference type="InterPro" id="IPR056622">
    <property type="entry name" value="ARM_FBXO47"/>
</dbReference>
<evidence type="ECO:0000313" key="5">
    <source>
        <dbReference type="Proteomes" id="UP001159427"/>
    </source>
</evidence>
<gene>
    <name evidence="4" type="ORF">PEVE_00011304</name>
</gene>
<dbReference type="PANTHER" id="PTHR34098:SF1">
    <property type="entry name" value="F-BOX ONLY PROTEIN 47"/>
    <property type="match status" value="1"/>
</dbReference>
<dbReference type="PANTHER" id="PTHR34098">
    <property type="entry name" value="F-BOX ONLY PROTEIN 47"/>
    <property type="match status" value="1"/>
</dbReference>
<reference evidence="4 5" key="1">
    <citation type="submission" date="2022-05" db="EMBL/GenBank/DDBJ databases">
        <authorList>
            <consortium name="Genoscope - CEA"/>
            <person name="William W."/>
        </authorList>
    </citation>
    <scope>NUCLEOTIDE SEQUENCE [LARGE SCALE GENOMIC DNA]</scope>
</reference>
<comment type="caution">
    <text evidence="4">The sequence shown here is derived from an EMBL/GenBank/DDBJ whole genome shotgun (WGS) entry which is preliminary data.</text>
</comment>
<dbReference type="InterPro" id="IPR003409">
    <property type="entry name" value="MORN"/>
</dbReference>
<dbReference type="SMART" id="SM00698">
    <property type="entry name" value="MORN"/>
    <property type="match status" value="1"/>
</dbReference>
<feature type="region of interest" description="Disordered" evidence="2">
    <location>
        <begin position="660"/>
        <end position="680"/>
    </location>
</feature>
<evidence type="ECO:0000313" key="4">
    <source>
        <dbReference type="EMBL" id="CAH3177531.1"/>
    </source>
</evidence>
<feature type="domain" description="FBXO47 ARM repeats region" evidence="3">
    <location>
        <begin position="202"/>
        <end position="427"/>
    </location>
</feature>
<dbReference type="Pfam" id="PF02493">
    <property type="entry name" value="MORN"/>
    <property type="match status" value="2"/>
</dbReference>
<organism evidence="4 5">
    <name type="scientific">Porites evermanni</name>
    <dbReference type="NCBI Taxonomy" id="104178"/>
    <lineage>
        <taxon>Eukaryota</taxon>
        <taxon>Metazoa</taxon>
        <taxon>Cnidaria</taxon>
        <taxon>Anthozoa</taxon>
        <taxon>Hexacorallia</taxon>
        <taxon>Scleractinia</taxon>
        <taxon>Fungiina</taxon>
        <taxon>Poritidae</taxon>
        <taxon>Porites</taxon>
    </lineage>
</organism>
<dbReference type="SUPFAM" id="SSF82185">
    <property type="entry name" value="Histone H3 K4-specific methyltransferase SET7/9 N-terminal domain"/>
    <property type="match status" value="1"/>
</dbReference>
<dbReference type="Proteomes" id="UP001159427">
    <property type="component" value="Unassembled WGS sequence"/>
</dbReference>
<feature type="region of interest" description="Disordered" evidence="2">
    <location>
        <begin position="554"/>
        <end position="623"/>
    </location>
</feature>
<dbReference type="InterPro" id="IPR036047">
    <property type="entry name" value="F-box-like_dom_sf"/>
</dbReference>
<dbReference type="EMBL" id="CALNXI010001812">
    <property type="protein sequence ID" value="CAH3177531.1"/>
    <property type="molecule type" value="Genomic_DNA"/>
</dbReference>
<dbReference type="Pfam" id="PF24467">
    <property type="entry name" value="ARM_FBXO47"/>
    <property type="match status" value="1"/>
</dbReference>
<dbReference type="SUPFAM" id="SSF81383">
    <property type="entry name" value="F-box domain"/>
    <property type="match status" value="1"/>
</dbReference>
<accession>A0ABN8RJD5</accession>
<feature type="compositionally biased region" description="Basic and acidic residues" evidence="2">
    <location>
        <begin position="605"/>
        <end position="623"/>
    </location>
</feature>
<evidence type="ECO:0000256" key="1">
    <source>
        <dbReference type="ARBA" id="ARBA00022737"/>
    </source>
</evidence>
<dbReference type="InterPro" id="IPR038946">
    <property type="entry name" value="FBXO47"/>
</dbReference>
<keyword evidence="1" id="KW-0677">Repeat</keyword>
<dbReference type="Gene3D" id="2.20.110.10">
    <property type="entry name" value="Histone H3 K4-specific methyltransferase SET7/9 N-terminal domain"/>
    <property type="match status" value="1"/>
</dbReference>
<keyword evidence="5" id="KW-1185">Reference proteome</keyword>
<evidence type="ECO:0000256" key="2">
    <source>
        <dbReference type="SAM" id="MobiDB-lite"/>
    </source>
</evidence>